<accession>A0A9N8DIB4</accession>
<dbReference type="SMART" id="SM00225">
    <property type="entry name" value="BTB"/>
    <property type="match status" value="1"/>
</dbReference>
<keyword evidence="3" id="KW-1185">Reference proteome</keyword>
<dbReference type="OrthoDB" id="66888at2759"/>
<dbReference type="Proteomes" id="UP001153069">
    <property type="component" value="Unassembled WGS sequence"/>
</dbReference>
<name>A0A9N8DIB4_9STRA</name>
<dbReference type="Gene3D" id="3.30.710.10">
    <property type="entry name" value="Potassium Channel Kv1.1, Chain A"/>
    <property type="match status" value="1"/>
</dbReference>
<protein>
    <submittedName>
        <fullName evidence="2">POZ domain-containing protein KCTD7</fullName>
    </submittedName>
</protein>
<dbReference type="Pfam" id="PF02214">
    <property type="entry name" value="BTB_2"/>
    <property type="match status" value="1"/>
</dbReference>
<dbReference type="PANTHER" id="PTHR14499:SF4">
    <property type="entry name" value="BTB_POZ DOMAIN-CONTAINING PROTEIN KCTD18"/>
    <property type="match status" value="1"/>
</dbReference>
<dbReference type="InterPro" id="IPR011333">
    <property type="entry name" value="SKP1/BTB/POZ_sf"/>
</dbReference>
<evidence type="ECO:0000259" key="1">
    <source>
        <dbReference type="SMART" id="SM00225"/>
    </source>
</evidence>
<evidence type="ECO:0000313" key="3">
    <source>
        <dbReference type="Proteomes" id="UP001153069"/>
    </source>
</evidence>
<dbReference type="InterPro" id="IPR000210">
    <property type="entry name" value="BTB/POZ_dom"/>
</dbReference>
<dbReference type="GO" id="GO:0051260">
    <property type="term" value="P:protein homooligomerization"/>
    <property type="evidence" value="ECO:0007669"/>
    <property type="project" value="InterPro"/>
</dbReference>
<gene>
    <name evidence="2" type="ORF">SEMRO_173_G076440.1</name>
</gene>
<evidence type="ECO:0000313" key="2">
    <source>
        <dbReference type="EMBL" id="CAB9503687.1"/>
    </source>
</evidence>
<dbReference type="SUPFAM" id="SSF54695">
    <property type="entry name" value="POZ domain"/>
    <property type="match status" value="1"/>
</dbReference>
<dbReference type="InterPro" id="IPR003131">
    <property type="entry name" value="T1-type_BTB"/>
</dbReference>
<dbReference type="PANTHER" id="PTHR14499">
    <property type="entry name" value="POTASSIUM CHANNEL TETRAMERIZATION DOMAIN-CONTAINING"/>
    <property type="match status" value="1"/>
</dbReference>
<dbReference type="AlphaFoldDB" id="A0A9N8DIB4"/>
<reference evidence="2" key="1">
    <citation type="submission" date="2020-06" db="EMBL/GenBank/DDBJ databases">
        <authorList>
            <consortium name="Plant Systems Biology data submission"/>
        </authorList>
    </citation>
    <scope>NUCLEOTIDE SEQUENCE</scope>
    <source>
        <strain evidence="2">D6</strain>
    </source>
</reference>
<proteinExistence type="predicted"/>
<feature type="domain" description="BTB" evidence="1">
    <location>
        <begin position="34"/>
        <end position="137"/>
    </location>
</feature>
<comment type="caution">
    <text evidence="2">The sequence shown here is derived from an EMBL/GenBank/DDBJ whole genome shotgun (WGS) entry which is preliminary data.</text>
</comment>
<sequence>MSGEIEEELAKLNKNHVAAKTESNNDTALSASSGAIHLDVGGFHFTTTKETLCRVEGSVLEAMFSGRHDKPAILDNGRFVIDRPGENFHHMLQFLRTGSVVSLPSDHETREALTLEADYYGIQAIARACRQPLIHTWSCLPTDVQEFFREEEKLRAAFSEEDLIVADLDPLKYLVPLFGSGGEDSVELPITFERTKDCGMQGTIFTHRTLREVGKPLTVTTMDNGPGRRVILICSRGGHRIAKRIYYALAVDDERWVIVRSGGVITIHDWRGSWASSTVVVQIVLRRYKCPAEILLGFDVDSCCCAYDGKDVLVNSRWIRAVKTQTNIINPLHAWPNKPSYELRLAKYMARGFAIVVPALDQNQVTVIIYDAIVKSSLPDLKGLARLLKIVFELDLARESSRDEFELNSITDLGGRGNFRLRHHFVADLSDCEKLVHGKALQEFFDDYHNDDKFVNRCRVYAPLALFRDEYRHEPNWCLPEMWDRRIYNFKKSSANRDEVWQQFEDSDGQAPPGVPDKLVDSWQSGKCSREYLNATGIDKADLDSIYYAHAFGCNDE</sequence>
<organism evidence="2 3">
    <name type="scientific">Seminavis robusta</name>
    <dbReference type="NCBI Taxonomy" id="568900"/>
    <lineage>
        <taxon>Eukaryota</taxon>
        <taxon>Sar</taxon>
        <taxon>Stramenopiles</taxon>
        <taxon>Ochrophyta</taxon>
        <taxon>Bacillariophyta</taxon>
        <taxon>Bacillariophyceae</taxon>
        <taxon>Bacillariophycidae</taxon>
        <taxon>Naviculales</taxon>
        <taxon>Naviculaceae</taxon>
        <taxon>Seminavis</taxon>
    </lineage>
</organism>
<dbReference type="EMBL" id="CAICTM010000172">
    <property type="protein sequence ID" value="CAB9503687.1"/>
    <property type="molecule type" value="Genomic_DNA"/>
</dbReference>